<dbReference type="Gene3D" id="3.30.710.10">
    <property type="entry name" value="Potassium Channel Kv1.1, Chain A"/>
    <property type="match status" value="1"/>
</dbReference>
<dbReference type="InterPro" id="IPR011333">
    <property type="entry name" value="SKP1/BTB/POZ_sf"/>
</dbReference>
<organism evidence="2 3">
    <name type="scientific">Microthyrium microscopicum</name>
    <dbReference type="NCBI Taxonomy" id="703497"/>
    <lineage>
        <taxon>Eukaryota</taxon>
        <taxon>Fungi</taxon>
        <taxon>Dikarya</taxon>
        <taxon>Ascomycota</taxon>
        <taxon>Pezizomycotina</taxon>
        <taxon>Dothideomycetes</taxon>
        <taxon>Dothideomycetes incertae sedis</taxon>
        <taxon>Microthyriales</taxon>
        <taxon>Microthyriaceae</taxon>
        <taxon>Microthyrium</taxon>
    </lineage>
</organism>
<reference evidence="2" key="1">
    <citation type="journal article" date="2020" name="Stud. Mycol.">
        <title>101 Dothideomycetes genomes: a test case for predicting lifestyles and emergence of pathogens.</title>
        <authorList>
            <person name="Haridas S."/>
            <person name="Albert R."/>
            <person name="Binder M."/>
            <person name="Bloem J."/>
            <person name="Labutti K."/>
            <person name="Salamov A."/>
            <person name="Andreopoulos B."/>
            <person name="Baker S."/>
            <person name="Barry K."/>
            <person name="Bills G."/>
            <person name="Bluhm B."/>
            <person name="Cannon C."/>
            <person name="Castanera R."/>
            <person name="Culley D."/>
            <person name="Daum C."/>
            <person name="Ezra D."/>
            <person name="Gonzalez J."/>
            <person name="Henrissat B."/>
            <person name="Kuo A."/>
            <person name="Liang C."/>
            <person name="Lipzen A."/>
            <person name="Lutzoni F."/>
            <person name="Magnuson J."/>
            <person name="Mondo S."/>
            <person name="Nolan M."/>
            <person name="Ohm R."/>
            <person name="Pangilinan J."/>
            <person name="Park H.-J."/>
            <person name="Ramirez L."/>
            <person name="Alfaro M."/>
            <person name="Sun H."/>
            <person name="Tritt A."/>
            <person name="Yoshinaga Y."/>
            <person name="Zwiers L.-H."/>
            <person name="Turgeon B."/>
            <person name="Goodwin S."/>
            <person name="Spatafora J."/>
            <person name="Crous P."/>
            <person name="Grigoriev I."/>
        </authorList>
    </citation>
    <scope>NUCLEOTIDE SEQUENCE</scope>
    <source>
        <strain evidence="2">CBS 115976</strain>
    </source>
</reference>
<dbReference type="SMART" id="SM00225">
    <property type="entry name" value="BTB"/>
    <property type="match status" value="1"/>
</dbReference>
<evidence type="ECO:0000313" key="3">
    <source>
        <dbReference type="Proteomes" id="UP000799302"/>
    </source>
</evidence>
<feature type="domain" description="BTB" evidence="1">
    <location>
        <begin position="7"/>
        <end position="83"/>
    </location>
</feature>
<accession>A0A6A6U6U6</accession>
<proteinExistence type="predicted"/>
<keyword evidence="3" id="KW-1185">Reference proteome</keyword>
<dbReference type="EMBL" id="MU004238">
    <property type="protein sequence ID" value="KAF2666808.1"/>
    <property type="molecule type" value="Genomic_DNA"/>
</dbReference>
<dbReference type="PROSITE" id="PS50097">
    <property type="entry name" value="BTB"/>
    <property type="match status" value="1"/>
</dbReference>
<dbReference type="Pfam" id="PF02214">
    <property type="entry name" value="BTB_2"/>
    <property type="match status" value="1"/>
</dbReference>
<name>A0A6A6U6U6_9PEZI</name>
<dbReference type="GO" id="GO:0051260">
    <property type="term" value="P:protein homooligomerization"/>
    <property type="evidence" value="ECO:0007669"/>
    <property type="project" value="InterPro"/>
</dbReference>
<gene>
    <name evidence="2" type="ORF">BT63DRAFT_427220</name>
</gene>
<dbReference type="InterPro" id="IPR000210">
    <property type="entry name" value="BTB/POZ_dom"/>
</dbReference>
<evidence type="ECO:0000313" key="2">
    <source>
        <dbReference type="EMBL" id="KAF2666808.1"/>
    </source>
</evidence>
<dbReference type="SUPFAM" id="SSF54695">
    <property type="entry name" value="POZ domain"/>
    <property type="match status" value="1"/>
</dbReference>
<dbReference type="OrthoDB" id="3740133at2759"/>
<protein>
    <recommendedName>
        <fullName evidence="1">BTB domain-containing protein</fullName>
    </recommendedName>
</protein>
<dbReference type="Proteomes" id="UP000799302">
    <property type="component" value="Unassembled WGS sequence"/>
</dbReference>
<dbReference type="InterPro" id="IPR003131">
    <property type="entry name" value="T1-type_BTB"/>
</dbReference>
<evidence type="ECO:0000259" key="1">
    <source>
        <dbReference type="PROSITE" id="PS50097"/>
    </source>
</evidence>
<dbReference type="AlphaFoldDB" id="A0A6A6U6U6"/>
<sequence length="197" mass="23061">MSTDVNPKITLEVGGQTFITTKSTLTHGQTEGSKYFEKRFNFENNNQSQRRSEISDGTSQQGSYSFDFDVETFRHILDYLRTGVFPFLWTRSTGVFDYLAYAKIERLADYLQIEQLKLWIERNKFEKVVQYETRCTRLPFRCDRASKFTAHHVSSSHVTSTELTIMYKQETTGFATNLTEKSTVIRKRFLVDFDYKG</sequence>